<evidence type="ECO:0000313" key="2">
    <source>
        <dbReference type="EMBL" id="KIK31917.1"/>
    </source>
</evidence>
<dbReference type="HOGENOM" id="CLU_009123_11_0_1"/>
<dbReference type="Pfam" id="PF05699">
    <property type="entry name" value="Dimer_Tnp_hAT"/>
    <property type="match status" value="1"/>
</dbReference>
<evidence type="ECO:0000259" key="1">
    <source>
        <dbReference type="Pfam" id="PF05699"/>
    </source>
</evidence>
<keyword evidence="3" id="KW-1185">Reference proteome</keyword>
<proteinExistence type="predicted"/>
<dbReference type="InterPro" id="IPR008906">
    <property type="entry name" value="HATC_C_dom"/>
</dbReference>
<dbReference type="GO" id="GO:0046983">
    <property type="term" value="F:protein dimerization activity"/>
    <property type="evidence" value="ECO:0007669"/>
    <property type="project" value="InterPro"/>
</dbReference>
<dbReference type="OrthoDB" id="2678088at2759"/>
<dbReference type="AlphaFoldDB" id="A0A0D0ACF6"/>
<dbReference type="Proteomes" id="UP000054485">
    <property type="component" value="Unassembled WGS sequence"/>
</dbReference>
<dbReference type="InParanoid" id="A0A0D0ACF6"/>
<gene>
    <name evidence="2" type="ORF">CY34DRAFT_102511</name>
</gene>
<dbReference type="EMBL" id="KN836537">
    <property type="protein sequence ID" value="KIK31917.1"/>
    <property type="molecule type" value="Genomic_DNA"/>
</dbReference>
<name>A0A0D0ACF6_9AGAM</name>
<organism evidence="2 3">
    <name type="scientific">Suillus luteus UH-Slu-Lm8-n1</name>
    <dbReference type="NCBI Taxonomy" id="930992"/>
    <lineage>
        <taxon>Eukaryota</taxon>
        <taxon>Fungi</taxon>
        <taxon>Dikarya</taxon>
        <taxon>Basidiomycota</taxon>
        <taxon>Agaricomycotina</taxon>
        <taxon>Agaricomycetes</taxon>
        <taxon>Agaricomycetidae</taxon>
        <taxon>Boletales</taxon>
        <taxon>Suillineae</taxon>
        <taxon>Suillaceae</taxon>
        <taxon>Suillus</taxon>
    </lineage>
</organism>
<reference evidence="3" key="2">
    <citation type="submission" date="2015-01" db="EMBL/GenBank/DDBJ databases">
        <title>Evolutionary Origins and Diversification of the Mycorrhizal Mutualists.</title>
        <authorList>
            <consortium name="DOE Joint Genome Institute"/>
            <consortium name="Mycorrhizal Genomics Consortium"/>
            <person name="Kohler A."/>
            <person name="Kuo A."/>
            <person name="Nagy L.G."/>
            <person name="Floudas D."/>
            <person name="Copeland A."/>
            <person name="Barry K.W."/>
            <person name="Cichocki N."/>
            <person name="Veneault-Fourrey C."/>
            <person name="LaButti K."/>
            <person name="Lindquist E.A."/>
            <person name="Lipzen A."/>
            <person name="Lundell T."/>
            <person name="Morin E."/>
            <person name="Murat C."/>
            <person name="Riley R."/>
            <person name="Ohm R."/>
            <person name="Sun H."/>
            <person name="Tunlid A."/>
            <person name="Henrissat B."/>
            <person name="Grigoriev I.V."/>
            <person name="Hibbett D.S."/>
            <person name="Martin F."/>
        </authorList>
    </citation>
    <scope>NUCLEOTIDE SEQUENCE [LARGE SCALE GENOMIC DNA]</scope>
    <source>
        <strain evidence="3">UH-Slu-Lm8-n1</strain>
    </source>
</reference>
<reference evidence="2 3" key="1">
    <citation type="submission" date="2014-04" db="EMBL/GenBank/DDBJ databases">
        <authorList>
            <consortium name="DOE Joint Genome Institute"/>
            <person name="Kuo A."/>
            <person name="Ruytinx J."/>
            <person name="Rineau F."/>
            <person name="Colpaert J."/>
            <person name="Kohler A."/>
            <person name="Nagy L.G."/>
            <person name="Floudas D."/>
            <person name="Copeland A."/>
            <person name="Barry K.W."/>
            <person name="Cichocki N."/>
            <person name="Veneault-Fourrey C."/>
            <person name="LaButti K."/>
            <person name="Lindquist E.A."/>
            <person name="Lipzen A."/>
            <person name="Lundell T."/>
            <person name="Morin E."/>
            <person name="Murat C."/>
            <person name="Sun H."/>
            <person name="Tunlid A."/>
            <person name="Henrissat B."/>
            <person name="Grigoriev I.V."/>
            <person name="Hibbett D.S."/>
            <person name="Martin F."/>
            <person name="Nordberg H.P."/>
            <person name="Cantor M.N."/>
            <person name="Hua S.X."/>
        </authorList>
    </citation>
    <scope>NUCLEOTIDE SEQUENCE [LARGE SCALE GENOMIC DNA]</scope>
    <source>
        <strain evidence="2 3">UH-Slu-Lm8-n1</strain>
    </source>
</reference>
<protein>
    <recommendedName>
        <fullName evidence="1">HAT C-terminal dimerisation domain-containing protein</fullName>
    </recommendedName>
</protein>
<dbReference type="InterPro" id="IPR012337">
    <property type="entry name" value="RNaseH-like_sf"/>
</dbReference>
<dbReference type="SUPFAM" id="SSF53098">
    <property type="entry name" value="Ribonuclease H-like"/>
    <property type="match status" value="1"/>
</dbReference>
<accession>A0A0D0ACF6</accession>
<evidence type="ECO:0000313" key="3">
    <source>
        <dbReference type="Proteomes" id="UP000054485"/>
    </source>
</evidence>
<sequence>MQHRTTYPCLSRMALDYLTIPATSVDVERIFSRGHLLLSHVRSCLSTQTTCALLCLGCWSQLGLVKDKDVLPVAHLPDVEGDEKELEDGWDSIVSL</sequence>
<feature type="domain" description="HAT C-terminal dimerisation" evidence="1">
    <location>
        <begin position="2"/>
        <end position="59"/>
    </location>
</feature>